<comment type="similarity">
    <text evidence="1">Belongs to the LysR transcriptional regulatory family.</text>
</comment>
<gene>
    <name evidence="6" type="ORF">D6851_04265</name>
</gene>
<reference evidence="6 7" key="1">
    <citation type="submission" date="2018-09" db="EMBL/GenBank/DDBJ databases">
        <title>Altererythrobacter spongiae sp. nov., isolated from a marine sponge.</title>
        <authorList>
            <person name="Zhuang L."/>
            <person name="Luo L."/>
        </authorList>
    </citation>
    <scope>NUCLEOTIDE SEQUENCE [LARGE SCALE GENOMIC DNA]</scope>
    <source>
        <strain evidence="6 7">HN-Y73</strain>
    </source>
</reference>
<proteinExistence type="inferred from homology"/>
<dbReference type="OrthoDB" id="9813056at2"/>
<dbReference type="Pfam" id="PF03466">
    <property type="entry name" value="LysR_substrate"/>
    <property type="match status" value="1"/>
</dbReference>
<keyword evidence="4" id="KW-0804">Transcription</keyword>
<dbReference type="InterPro" id="IPR005119">
    <property type="entry name" value="LysR_subst-bd"/>
</dbReference>
<dbReference type="PANTHER" id="PTHR30537">
    <property type="entry name" value="HTH-TYPE TRANSCRIPTIONAL REGULATOR"/>
    <property type="match status" value="1"/>
</dbReference>
<evidence type="ECO:0000256" key="1">
    <source>
        <dbReference type="ARBA" id="ARBA00009437"/>
    </source>
</evidence>
<dbReference type="Gene3D" id="1.10.10.10">
    <property type="entry name" value="Winged helix-like DNA-binding domain superfamily/Winged helix DNA-binding domain"/>
    <property type="match status" value="1"/>
</dbReference>
<keyword evidence="7" id="KW-1185">Reference proteome</keyword>
<evidence type="ECO:0000256" key="3">
    <source>
        <dbReference type="ARBA" id="ARBA00023125"/>
    </source>
</evidence>
<dbReference type="RefSeq" id="WP_120323648.1">
    <property type="nucleotide sequence ID" value="NZ_RAPF01000002.1"/>
</dbReference>
<sequence length="311" mass="35149">MSDRPHLPPFAALKAFEAFGRYGGVRRTASALGVSHAIVSRHLRTLEEWLGIMLVDRARGELTPAGLAYHAQIGSAFDQLCSATESARGRKDGRLDLWCAPGFAYLWLTARLPQFSQTYRGSTVDLRPSDSPPDLNRREAHADIRWWRKDMAEPDNPPAGVRRELIVSPRVFPVARPDASWLTGQLVEHPKDLRDLPLAFEDNDLEWRGWFDAQQGCSISLPEPTARLWQAHMTLSFALEGHGIALTNFFLAGDYLAKGQLIEIGGSLPDFHPAYLGGYYLSAREELWDLWPLKHFRQWLTECLTSRSNMR</sequence>
<organism evidence="6 7">
    <name type="scientific">Altericroceibacterium spongiae</name>
    <dbReference type="NCBI Taxonomy" id="2320269"/>
    <lineage>
        <taxon>Bacteria</taxon>
        <taxon>Pseudomonadati</taxon>
        <taxon>Pseudomonadota</taxon>
        <taxon>Alphaproteobacteria</taxon>
        <taxon>Sphingomonadales</taxon>
        <taxon>Erythrobacteraceae</taxon>
        <taxon>Altericroceibacterium</taxon>
    </lineage>
</organism>
<evidence type="ECO:0000313" key="6">
    <source>
        <dbReference type="EMBL" id="RKF22449.1"/>
    </source>
</evidence>
<evidence type="ECO:0000256" key="4">
    <source>
        <dbReference type="ARBA" id="ARBA00023163"/>
    </source>
</evidence>
<dbReference type="GO" id="GO:0006351">
    <property type="term" value="P:DNA-templated transcription"/>
    <property type="evidence" value="ECO:0007669"/>
    <property type="project" value="TreeGrafter"/>
</dbReference>
<dbReference type="EMBL" id="RAPF01000002">
    <property type="protein sequence ID" value="RKF22449.1"/>
    <property type="molecule type" value="Genomic_DNA"/>
</dbReference>
<dbReference type="Proteomes" id="UP000284395">
    <property type="component" value="Unassembled WGS sequence"/>
</dbReference>
<dbReference type="InterPro" id="IPR000847">
    <property type="entry name" value="LysR_HTH_N"/>
</dbReference>
<dbReference type="InterPro" id="IPR036390">
    <property type="entry name" value="WH_DNA-bd_sf"/>
</dbReference>
<dbReference type="SUPFAM" id="SSF46785">
    <property type="entry name" value="Winged helix' DNA-binding domain"/>
    <property type="match status" value="1"/>
</dbReference>
<dbReference type="SUPFAM" id="SSF53850">
    <property type="entry name" value="Periplasmic binding protein-like II"/>
    <property type="match status" value="1"/>
</dbReference>
<dbReference type="Pfam" id="PF00126">
    <property type="entry name" value="HTH_1"/>
    <property type="match status" value="1"/>
</dbReference>
<dbReference type="GO" id="GO:0003700">
    <property type="term" value="F:DNA-binding transcription factor activity"/>
    <property type="evidence" value="ECO:0007669"/>
    <property type="project" value="InterPro"/>
</dbReference>
<keyword evidence="2" id="KW-0805">Transcription regulation</keyword>
<dbReference type="InterPro" id="IPR036388">
    <property type="entry name" value="WH-like_DNA-bd_sf"/>
</dbReference>
<protein>
    <submittedName>
        <fullName evidence="6">LysR family transcriptional regulator</fullName>
    </submittedName>
</protein>
<dbReference type="GO" id="GO:0043565">
    <property type="term" value="F:sequence-specific DNA binding"/>
    <property type="evidence" value="ECO:0007669"/>
    <property type="project" value="TreeGrafter"/>
</dbReference>
<dbReference type="AlphaFoldDB" id="A0A420EP44"/>
<dbReference type="InterPro" id="IPR058163">
    <property type="entry name" value="LysR-type_TF_proteobact-type"/>
</dbReference>
<name>A0A420EP44_9SPHN</name>
<feature type="domain" description="HTH lysR-type" evidence="5">
    <location>
        <begin position="8"/>
        <end position="65"/>
    </location>
</feature>
<evidence type="ECO:0000259" key="5">
    <source>
        <dbReference type="PROSITE" id="PS50931"/>
    </source>
</evidence>
<dbReference type="Gene3D" id="3.40.190.10">
    <property type="entry name" value="Periplasmic binding protein-like II"/>
    <property type="match status" value="2"/>
</dbReference>
<comment type="caution">
    <text evidence="6">The sequence shown here is derived from an EMBL/GenBank/DDBJ whole genome shotgun (WGS) entry which is preliminary data.</text>
</comment>
<dbReference type="PANTHER" id="PTHR30537:SF74">
    <property type="entry name" value="HTH-TYPE TRANSCRIPTIONAL REGULATOR TRPI"/>
    <property type="match status" value="1"/>
</dbReference>
<keyword evidence="3" id="KW-0238">DNA-binding</keyword>
<accession>A0A420EP44</accession>
<evidence type="ECO:0000256" key="2">
    <source>
        <dbReference type="ARBA" id="ARBA00023015"/>
    </source>
</evidence>
<evidence type="ECO:0000313" key="7">
    <source>
        <dbReference type="Proteomes" id="UP000284395"/>
    </source>
</evidence>
<dbReference type="PROSITE" id="PS50931">
    <property type="entry name" value="HTH_LYSR"/>
    <property type="match status" value="1"/>
</dbReference>